<keyword evidence="13 17" id="KW-0472">Membrane</keyword>
<dbReference type="InterPro" id="IPR005700">
    <property type="entry name" value="EPS_ExoP-like"/>
</dbReference>
<evidence type="ECO:0000256" key="1">
    <source>
        <dbReference type="ARBA" id="ARBA00004429"/>
    </source>
</evidence>
<keyword evidence="5" id="KW-1003">Cell membrane</keyword>
<evidence type="ECO:0000256" key="15">
    <source>
        <dbReference type="ARBA" id="ARBA00051245"/>
    </source>
</evidence>
<evidence type="ECO:0000256" key="17">
    <source>
        <dbReference type="SAM" id="Phobius"/>
    </source>
</evidence>
<evidence type="ECO:0000259" key="18">
    <source>
        <dbReference type="Pfam" id="PF02706"/>
    </source>
</evidence>
<evidence type="ECO:0000259" key="20">
    <source>
        <dbReference type="Pfam" id="PF13807"/>
    </source>
</evidence>
<sequence>MDHINLRSTFQTSSRDADAFIDLDRLFSAIMRRTRLIILCVVAAVILAGLFLFMTPPTYTAATQILIDDNLSRYAEQEENPQTAQQIDNRIASAVEIMKSKALALRVVDQMKLADNEQFVDPPQSPIGLVKSSVKSIIGLLKPAKPPASAQDEANGRREKAAAMLQRVLSADREGRSSVINLSVQAPEPLLAAQIAKAYADAYVSEQLNANFEATERASNWLQQRMADLNKRSQEAAMAVEQYKIKNNLISPRGELLSSQQLADLTSQLIVAQADSATAAARYHQYKAIVDQGPEAAVNNAVVSSKETDNSVIQELRRRYQAANERERSIIDQYGPDHPQAKLLETQKADIAQQIYRELQQMTAGFKNEFDVANSRETSLRNSIDTLAGRNSEANVSLIQLRELEQRADSLKQLYQSYLNRFEQASQQQSFPIAKARVISSAGIPSAPSNPKKTLTMALAVVLGLFAGGGIAAVLELQERGFRLGQDVRSRLGQRFLGYLPLIKRAGAAPKKAEGEENTLPQVSLPVDPSVTDEFTRKLMRVAADYPRSGFAETLRNAKLACDQATPNRACRVIGVVSALPSEGKSVVAANLAILLSAMNKRTLLIDADSYNRASSGVLGTEPPNGLMEVLRGEAPWTSAITLDAAAKLAILPIASRNKAMPHTSDLLASPDMGRLMETVNGRFDYVVVDLAPLVPAIDAKAFAPHVDSYLMVVEWGETPVKLVQNLLETEITISSKVAGVILNKTDMDELPKFAEAGAPERFRMSGTPYRADEPAAL</sequence>
<comment type="catalytic activity">
    <reaction evidence="15">
        <text>L-tyrosyl-[protein] + ATP = O-phospho-L-tyrosyl-[protein] + ADP + H(+)</text>
        <dbReference type="Rhea" id="RHEA:10596"/>
        <dbReference type="Rhea" id="RHEA-COMP:10136"/>
        <dbReference type="Rhea" id="RHEA-COMP:20101"/>
        <dbReference type="ChEBI" id="CHEBI:15378"/>
        <dbReference type="ChEBI" id="CHEBI:30616"/>
        <dbReference type="ChEBI" id="CHEBI:46858"/>
        <dbReference type="ChEBI" id="CHEBI:61978"/>
        <dbReference type="ChEBI" id="CHEBI:456216"/>
        <dbReference type="EC" id="2.7.10.2"/>
    </reaction>
</comment>
<dbReference type="InterPro" id="IPR025669">
    <property type="entry name" value="AAA_dom"/>
</dbReference>
<name>A0ABW4M5M1_9HYPH</name>
<evidence type="ECO:0000256" key="10">
    <source>
        <dbReference type="ARBA" id="ARBA00022777"/>
    </source>
</evidence>
<comment type="similarity">
    <text evidence="3">Belongs to the etk/wzc family.</text>
</comment>
<evidence type="ECO:0000256" key="12">
    <source>
        <dbReference type="ARBA" id="ARBA00022989"/>
    </source>
</evidence>
<accession>A0ABW4M5M1</accession>
<dbReference type="SUPFAM" id="SSF52540">
    <property type="entry name" value="P-loop containing nucleoside triphosphate hydrolases"/>
    <property type="match status" value="1"/>
</dbReference>
<keyword evidence="8 17" id="KW-0812">Transmembrane</keyword>
<feature type="transmembrane region" description="Helical" evidence="17">
    <location>
        <begin position="36"/>
        <end position="54"/>
    </location>
</feature>
<feature type="domain" description="Polysaccharide chain length determinant N-terminal" evidence="18">
    <location>
        <begin position="21"/>
        <end position="110"/>
    </location>
</feature>
<dbReference type="InterPro" id="IPR027417">
    <property type="entry name" value="P-loop_NTPase"/>
</dbReference>
<comment type="similarity">
    <text evidence="2">Belongs to the CpsD/CapB family.</text>
</comment>
<evidence type="ECO:0000259" key="19">
    <source>
        <dbReference type="Pfam" id="PF13614"/>
    </source>
</evidence>
<comment type="subcellular location">
    <subcellularLocation>
        <location evidence="1">Cell inner membrane</location>
        <topology evidence="1">Multi-pass membrane protein</topology>
    </subcellularLocation>
</comment>
<organism evidence="21 22">
    <name type="scientific">Rhizobium helianthi</name>
    <dbReference type="NCBI Taxonomy" id="1132695"/>
    <lineage>
        <taxon>Bacteria</taxon>
        <taxon>Pseudomonadati</taxon>
        <taxon>Pseudomonadota</taxon>
        <taxon>Alphaproteobacteria</taxon>
        <taxon>Hyphomicrobiales</taxon>
        <taxon>Rhizobiaceae</taxon>
        <taxon>Rhizobium/Agrobacterium group</taxon>
        <taxon>Rhizobium</taxon>
    </lineage>
</organism>
<evidence type="ECO:0000256" key="16">
    <source>
        <dbReference type="SAM" id="Coils"/>
    </source>
</evidence>
<keyword evidence="9" id="KW-0547">Nucleotide-binding</keyword>
<evidence type="ECO:0000256" key="6">
    <source>
        <dbReference type="ARBA" id="ARBA00022519"/>
    </source>
</evidence>
<evidence type="ECO:0000313" key="21">
    <source>
        <dbReference type="EMBL" id="MFD1746723.1"/>
    </source>
</evidence>
<feature type="domain" description="AAA" evidence="19">
    <location>
        <begin position="583"/>
        <end position="730"/>
    </location>
</feature>
<evidence type="ECO:0000256" key="13">
    <source>
        <dbReference type="ARBA" id="ARBA00023136"/>
    </source>
</evidence>
<dbReference type="EC" id="2.7.10.2" evidence="4"/>
<protein>
    <recommendedName>
        <fullName evidence="4">non-specific protein-tyrosine kinase</fullName>
        <ecNumber evidence="4">2.7.10.2</ecNumber>
    </recommendedName>
</protein>
<keyword evidence="7" id="KW-0808">Transferase</keyword>
<feature type="coiled-coil region" evidence="16">
    <location>
        <begin position="394"/>
        <end position="428"/>
    </location>
</feature>
<dbReference type="PANTHER" id="PTHR32309">
    <property type="entry name" value="TYROSINE-PROTEIN KINASE"/>
    <property type="match status" value="1"/>
</dbReference>
<dbReference type="RefSeq" id="WP_377402899.1">
    <property type="nucleotide sequence ID" value="NZ_JBHUEQ010000026.1"/>
</dbReference>
<gene>
    <name evidence="21" type="ORF">ACFSE1_14710</name>
</gene>
<evidence type="ECO:0000256" key="3">
    <source>
        <dbReference type="ARBA" id="ARBA00008883"/>
    </source>
</evidence>
<dbReference type="PANTHER" id="PTHR32309:SF13">
    <property type="entry name" value="FERRIC ENTEROBACTIN TRANSPORT PROTEIN FEPE"/>
    <property type="match status" value="1"/>
</dbReference>
<dbReference type="Pfam" id="PF02706">
    <property type="entry name" value="Wzz"/>
    <property type="match status" value="1"/>
</dbReference>
<comment type="caution">
    <text evidence="21">The sequence shown here is derived from an EMBL/GenBank/DDBJ whole genome shotgun (WGS) entry which is preliminary data.</text>
</comment>
<evidence type="ECO:0000256" key="8">
    <source>
        <dbReference type="ARBA" id="ARBA00022692"/>
    </source>
</evidence>
<dbReference type="InterPro" id="IPR005702">
    <property type="entry name" value="Wzc-like_C"/>
</dbReference>
<keyword evidence="6" id="KW-0997">Cell inner membrane</keyword>
<dbReference type="Gene3D" id="3.40.50.300">
    <property type="entry name" value="P-loop containing nucleotide triphosphate hydrolases"/>
    <property type="match status" value="1"/>
</dbReference>
<keyword evidence="10" id="KW-0418">Kinase</keyword>
<dbReference type="Pfam" id="PF13614">
    <property type="entry name" value="AAA_31"/>
    <property type="match status" value="1"/>
</dbReference>
<evidence type="ECO:0000256" key="9">
    <source>
        <dbReference type="ARBA" id="ARBA00022741"/>
    </source>
</evidence>
<reference evidence="22" key="1">
    <citation type="journal article" date="2019" name="Int. J. Syst. Evol. Microbiol.">
        <title>The Global Catalogue of Microorganisms (GCM) 10K type strain sequencing project: providing services to taxonomists for standard genome sequencing and annotation.</title>
        <authorList>
            <consortium name="The Broad Institute Genomics Platform"/>
            <consortium name="The Broad Institute Genome Sequencing Center for Infectious Disease"/>
            <person name="Wu L."/>
            <person name="Ma J."/>
        </authorList>
    </citation>
    <scope>NUCLEOTIDE SEQUENCE [LARGE SCALE GENOMIC DNA]</scope>
    <source>
        <strain evidence="22">CG52</strain>
    </source>
</reference>
<evidence type="ECO:0000256" key="4">
    <source>
        <dbReference type="ARBA" id="ARBA00011903"/>
    </source>
</evidence>
<dbReference type="InterPro" id="IPR003856">
    <property type="entry name" value="LPS_length_determ_N"/>
</dbReference>
<dbReference type="NCBIfam" id="TIGR01005">
    <property type="entry name" value="eps_transp_fam"/>
    <property type="match status" value="1"/>
</dbReference>
<dbReference type="EMBL" id="JBHUEQ010000026">
    <property type="protein sequence ID" value="MFD1746723.1"/>
    <property type="molecule type" value="Genomic_DNA"/>
</dbReference>
<dbReference type="InterPro" id="IPR032807">
    <property type="entry name" value="GNVR"/>
</dbReference>
<keyword evidence="11" id="KW-0067">ATP-binding</keyword>
<dbReference type="Pfam" id="PF13807">
    <property type="entry name" value="GNVR"/>
    <property type="match status" value="1"/>
</dbReference>
<dbReference type="InterPro" id="IPR050445">
    <property type="entry name" value="Bact_polysacc_biosynth/exp"/>
</dbReference>
<dbReference type="CDD" id="cd05387">
    <property type="entry name" value="BY-kinase"/>
    <property type="match status" value="1"/>
</dbReference>
<evidence type="ECO:0000256" key="11">
    <source>
        <dbReference type="ARBA" id="ARBA00022840"/>
    </source>
</evidence>
<keyword evidence="14" id="KW-0829">Tyrosine-protein kinase</keyword>
<proteinExistence type="inferred from homology"/>
<dbReference type="Proteomes" id="UP001597322">
    <property type="component" value="Unassembled WGS sequence"/>
</dbReference>
<evidence type="ECO:0000256" key="2">
    <source>
        <dbReference type="ARBA" id="ARBA00007316"/>
    </source>
</evidence>
<keyword evidence="16" id="KW-0175">Coiled coil</keyword>
<evidence type="ECO:0000256" key="7">
    <source>
        <dbReference type="ARBA" id="ARBA00022679"/>
    </source>
</evidence>
<feature type="domain" description="Tyrosine-protein kinase G-rich" evidence="20">
    <location>
        <begin position="405"/>
        <end position="474"/>
    </location>
</feature>
<keyword evidence="12 17" id="KW-1133">Transmembrane helix</keyword>
<evidence type="ECO:0000256" key="5">
    <source>
        <dbReference type="ARBA" id="ARBA00022475"/>
    </source>
</evidence>
<evidence type="ECO:0000313" key="22">
    <source>
        <dbReference type="Proteomes" id="UP001597322"/>
    </source>
</evidence>
<keyword evidence="22" id="KW-1185">Reference proteome</keyword>
<feature type="coiled-coil region" evidence="16">
    <location>
        <begin position="306"/>
        <end position="333"/>
    </location>
</feature>
<evidence type="ECO:0000256" key="14">
    <source>
        <dbReference type="ARBA" id="ARBA00023137"/>
    </source>
</evidence>